<organism evidence="17 18">
    <name type="scientific">Marinobacter persicus</name>
    <dbReference type="NCBI Taxonomy" id="930118"/>
    <lineage>
        <taxon>Bacteria</taxon>
        <taxon>Pseudomonadati</taxon>
        <taxon>Pseudomonadota</taxon>
        <taxon>Gammaproteobacteria</taxon>
        <taxon>Pseudomonadales</taxon>
        <taxon>Marinobacteraceae</taxon>
        <taxon>Marinobacter</taxon>
    </lineage>
</organism>
<dbReference type="SUPFAM" id="SSF56672">
    <property type="entry name" value="DNA/RNA polymerases"/>
    <property type="match status" value="1"/>
</dbReference>
<evidence type="ECO:0000256" key="8">
    <source>
        <dbReference type="ARBA" id="ARBA00022723"/>
    </source>
</evidence>
<dbReference type="GO" id="GO:0003684">
    <property type="term" value="F:damaged DNA binding"/>
    <property type="evidence" value="ECO:0007669"/>
    <property type="project" value="InterPro"/>
</dbReference>
<keyword evidence="8 15" id="KW-0479">Metal-binding</keyword>
<keyword evidence="10 15" id="KW-0460">Magnesium</keyword>
<keyword evidence="4 15" id="KW-0963">Cytoplasm</keyword>
<evidence type="ECO:0000256" key="11">
    <source>
        <dbReference type="ARBA" id="ARBA00022932"/>
    </source>
</evidence>
<dbReference type="GO" id="GO:0009432">
    <property type="term" value="P:SOS response"/>
    <property type="evidence" value="ECO:0007669"/>
    <property type="project" value="TreeGrafter"/>
</dbReference>
<dbReference type="PANTHER" id="PTHR11076">
    <property type="entry name" value="DNA REPAIR POLYMERASE UMUC / TRANSFERASE FAMILY MEMBER"/>
    <property type="match status" value="1"/>
</dbReference>
<dbReference type="Proteomes" id="UP000199445">
    <property type="component" value="Unassembled WGS sequence"/>
</dbReference>
<name>A0A1I3UD43_9GAMM</name>
<comment type="subcellular location">
    <subcellularLocation>
        <location evidence="1 15">Cytoplasm</location>
    </subcellularLocation>
</comment>
<evidence type="ECO:0000259" key="16">
    <source>
        <dbReference type="PROSITE" id="PS50173"/>
    </source>
</evidence>
<comment type="cofactor">
    <cofactor evidence="15">
        <name>Mg(2+)</name>
        <dbReference type="ChEBI" id="CHEBI:18420"/>
    </cofactor>
    <text evidence="15">Binds 2 magnesium ions per subunit.</text>
</comment>
<dbReference type="EC" id="2.7.7.7" evidence="15"/>
<evidence type="ECO:0000256" key="15">
    <source>
        <dbReference type="HAMAP-Rule" id="MF_01113"/>
    </source>
</evidence>
<feature type="domain" description="UmuC" evidence="16">
    <location>
        <begin position="38"/>
        <end position="218"/>
    </location>
</feature>
<evidence type="ECO:0000256" key="12">
    <source>
        <dbReference type="ARBA" id="ARBA00023125"/>
    </source>
</evidence>
<evidence type="ECO:0000256" key="6">
    <source>
        <dbReference type="ARBA" id="ARBA00022695"/>
    </source>
</evidence>
<evidence type="ECO:0000256" key="3">
    <source>
        <dbReference type="ARBA" id="ARBA00022457"/>
    </source>
</evidence>
<dbReference type="InterPro" id="IPR043502">
    <property type="entry name" value="DNA/RNA_pol_sf"/>
</dbReference>
<dbReference type="AlphaFoldDB" id="A0A1I3UD43"/>
<feature type="binding site" evidence="15">
    <location>
        <position position="42"/>
    </location>
    <ligand>
        <name>Mg(2+)</name>
        <dbReference type="ChEBI" id="CHEBI:18420"/>
    </ligand>
</feature>
<dbReference type="CDD" id="cd03586">
    <property type="entry name" value="PolY_Pol_IV_kappa"/>
    <property type="match status" value="1"/>
</dbReference>
<dbReference type="InterPro" id="IPR036775">
    <property type="entry name" value="DNA_pol_Y-fam_lit_finger_sf"/>
</dbReference>
<keyword evidence="3 15" id="KW-0515">Mutator protein</keyword>
<evidence type="ECO:0000256" key="7">
    <source>
        <dbReference type="ARBA" id="ARBA00022705"/>
    </source>
</evidence>
<dbReference type="InterPro" id="IPR043128">
    <property type="entry name" value="Rev_trsase/Diguanyl_cyclase"/>
</dbReference>
<evidence type="ECO:0000256" key="9">
    <source>
        <dbReference type="ARBA" id="ARBA00022763"/>
    </source>
</evidence>
<dbReference type="InterPro" id="IPR017961">
    <property type="entry name" value="DNA_pol_Y-fam_little_finger"/>
</dbReference>
<dbReference type="EMBL" id="FOSC01000006">
    <property type="protein sequence ID" value="SFJ81428.1"/>
    <property type="molecule type" value="Genomic_DNA"/>
</dbReference>
<dbReference type="Pfam" id="PF00817">
    <property type="entry name" value="IMS"/>
    <property type="match status" value="1"/>
</dbReference>
<dbReference type="FunFam" id="1.10.150.20:FF:000019">
    <property type="entry name" value="DNA polymerase IV"/>
    <property type="match status" value="1"/>
</dbReference>
<evidence type="ECO:0000256" key="4">
    <source>
        <dbReference type="ARBA" id="ARBA00022490"/>
    </source>
</evidence>
<protein>
    <recommendedName>
        <fullName evidence="15">DNA polymerase IV</fullName>
        <shortName evidence="15">Pol IV</shortName>
        <ecNumber evidence="15">2.7.7.7</ecNumber>
    </recommendedName>
</protein>
<evidence type="ECO:0000313" key="17">
    <source>
        <dbReference type="EMBL" id="SFJ81428.1"/>
    </source>
</evidence>
<dbReference type="InterPro" id="IPR022880">
    <property type="entry name" value="DNApol_IV"/>
</dbReference>
<dbReference type="Gene3D" id="3.30.1490.100">
    <property type="entry name" value="DNA polymerase, Y-family, little finger domain"/>
    <property type="match status" value="1"/>
</dbReference>
<accession>A0A1I3UD43</accession>
<evidence type="ECO:0000256" key="2">
    <source>
        <dbReference type="ARBA" id="ARBA00010945"/>
    </source>
</evidence>
<dbReference type="NCBIfam" id="NF002677">
    <property type="entry name" value="PRK02406.1"/>
    <property type="match status" value="1"/>
</dbReference>
<dbReference type="InterPro" id="IPR053848">
    <property type="entry name" value="IMS_HHH_1"/>
</dbReference>
<evidence type="ECO:0000256" key="14">
    <source>
        <dbReference type="ARBA" id="ARBA00049244"/>
    </source>
</evidence>
<feature type="active site" evidence="15">
    <location>
        <position position="137"/>
    </location>
</feature>
<keyword evidence="11 15" id="KW-0239">DNA-directed DNA polymerase</keyword>
<keyword evidence="13 15" id="KW-0234">DNA repair</keyword>
<keyword evidence="6 15" id="KW-0548">Nucleotidyltransferase</keyword>
<dbReference type="GO" id="GO:0005829">
    <property type="term" value="C:cytosol"/>
    <property type="evidence" value="ECO:0007669"/>
    <property type="project" value="TreeGrafter"/>
</dbReference>
<dbReference type="GO" id="GO:0000287">
    <property type="term" value="F:magnesium ion binding"/>
    <property type="evidence" value="ECO:0007669"/>
    <property type="project" value="UniProtKB-UniRule"/>
</dbReference>
<dbReference type="GO" id="GO:0003887">
    <property type="term" value="F:DNA-directed DNA polymerase activity"/>
    <property type="evidence" value="ECO:0007669"/>
    <property type="project" value="UniProtKB-UniRule"/>
</dbReference>
<comment type="subunit">
    <text evidence="15">Monomer.</text>
</comment>
<dbReference type="InterPro" id="IPR001126">
    <property type="entry name" value="UmuC"/>
</dbReference>
<dbReference type="Pfam" id="PF21999">
    <property type="entry name" value="IMS_HHH_1"/>
    <property type="match status" value="1"/>
</dbReference>
<dbReference type="PANTHER" id="PTHR11076:SF33">
    <property type="entry name" value="DNA POLYMERASE KAPPA"/>
    <property type="match status" value="1"/>
</dbReference>
<dbReference type="Gene3D" id="3.40.1170.60">
    <property type="match status" value="1"/>
</dbReference>
<comment type="catalytic activity">
    <reaction evidence="14 15">
        <text>DNA(n) + a 2'-deoxyribonucleoside 5'-triphosphate = DNA(n+1) + diphosphate</text>
        <dbReference type="Rhea" id="RHEA:22508"/>
        <dbReference type="Rhea" id="RHEA-COMP:17339"/>
        <dbReference type="Rhea" id="RHEA-COMP:17340"/>
        <dbReference type="ChEBI" id="CHEBI:33019"/>
        <dbReference type="ChEBI" id="CHEBI:61560"/>
        <dbReference type="ChEBI" id="CHEBI:173112"/>
        <dbReference type="EC" id="2.7.7.7"/>
    </reaction>
</comment>
<dbReference type="SUPFAM" id="SSF100879">
    <property type="entry name" value="Lesion bypass DNA polymerase (Y-family), little finger domain"/>
    <property type="match status" value="1"/>
</dbReference>
<feature type="binding site" evidence="15">
    <location>
        <position position="136"/>
    </location>
    <ligand>
        <name>Mg(2+)</name>
        <dbReference type="ChEBI" id="CHEBI:18420"/>
    </ligand>
</feature>
<keyword evidence="12 15" id="KW-0238">DNA-binding</keyword>
<dbReference type="Pfam" id="PF11799">
    <property type="entry name" value="IMS_C"/>
    <property type="match status" value="1"/>
</dbReference>
<evidence type="ECO:0000313" key="18">
    <source>
        <dbReference type="Proteomes" id="UP000199445"/>
    </source>
</evidence>
<evidence type="ECO:0000256" key="13">
    <source>
        <dbReference type="ARBA" id="ARBA00023204"/>
    </source>
</evidence>
<keyword evidence="18" id="KW-1185">Reference proteome</keyword>
<dbReference type="GO" id="GO:0006261">
    <property type="term" value="P:DNA-templated DNA replication"/>
    <property type="evidence" value="ECO:0007669"/>
    <property type="project" value="UniProtKB-UniRule"/>
</dbReference>
<keyword evidence="5 15" id="KW-0808">Transferase</keyword>
<dbReference type="PROSITE" id="PS50173">
    <property type="entry name" value="UMUC"/>
    <property type="match status" value="1"/>
</dbReference>
<dbReference type="HAMAP" id="MF_01113">
    <property type="entry name" value="DNApol_IV"/>
    <property type="match status" value="1"/>
</dbReference>
<keyword evidence="9 15" id="KW-0227">DNA damage</keyword>
<feature type="site" description="Substrate discrimination" evidence="15">
    <location>
        <position position="47"/>
    </location>
</feature>
<comment type="similarity">
    <text evidence="2 15">Belongs to the DNA polymerase type-Y family.</text>
</comment>
<dbReference type="FunFam" id="3.40.1170.60:FF:000001">
    <property type="entry name" value="DNA polymerase IV"/>
    <property type="match status" value="1"/>
</dbReference>
<comment type="function">
    <text evidence="15">Poorly processive, error-prone DNA polymerase involved in untargeted mutagenesis. Copies undamaged DNA at stalled replication forks, which arise in vivo from mismatched or misaligned primer ends. These misaligned primers can be extended by PolIV. Exhibits no 3'-5' exonuclease (proofreading) activity. May be involved in translesional synthesis, in conjunction with the beta clamp from PolIII.</text>
</comment>
<proteinExistence type="inferred from homology"/>
<dbReference type="GO" id="GO:0006281">
    <property type="term" value="P:DNA repair"/>
    <property type="evidence" value="ECO:0007669"/>
    <property type="project" value="UniProtKB-UniRule"/>
</dbReference>
<evidence type="ECO:0000256" key="10">
    <source>
        <dbReference type="ARBA" id="ARBA00022842"/>
    </source>
</evidence>
<dbReference type="Gene3D" id="3.30.70.270">
    <property type="match status" value="1"/>
</dbReference>
<evidence type="ECO:0000256" key="1">
    <source>
        <dbReference type="ARBA" id="ARBA00004496"/>
    </source>
</evidence>
<sequence length="386" mass="43116">MAELERYRDVFTACFGKACRLADVWVLRMNTGETQRKIIHVDCDCFYAAVEMRDDPTLRDVPLAVGGAQGRGVVTTCNYRARAFGVRSAMPGSEARRLCPGLVTVPADFPRYRAASQQVMAILRELTDLVEPLSLDEAFLDVSEVTDHKGSATLMARYLRERVKKEVGITISAGVAPNKFLAKIASDWQKPDGLFVITPEQVPDFVQALPVEKLSGVGQVTAGKLHALGIKTCGDIQALGAEVLIEKFGKQGYRLYEMAHGRDERPVVVSRIAKSVSVERTFSRDLPDKTACQSVMPDLLDDLNRRLSRKAQKKPIHKLFVKVRYSDFSTHTLERVRESVAEPALADYQPLLDELITREDRPVRLLGLGVRFRNDEAPVTQLRLFD</sequence>
<dbReference type="InterPro" id="IPR050116">
    <property type="entry name" value="DNA_polymerase-Y"/>
</dbReference>
<dbReference type="Gene3D" id="1.10.150.20">
    <property type="entry name" value="5' to 3' exonuclease, C-terminal subdomain"/>
    <property type="match status" value="1"/>
</dbReference>
<keyword evidence="7 15" id="KW-0235">DNA replication</keyword>
<dbReference type="GO" id="GO:0042276">
    <property type="term" value="P:error-prone translesion synthesis"/>
    <property type="evidence" value="ECO:0007669"/>
    <property type="project" value="TreeGrafter"/>
</dbReference>
<gene>
    <name evidence="15" type="primary">dinB</name>
    <name evidence="17" type="ORF">SAMN05216429_10687</name>
</gene>
<reference evidence="17 18" key="1">
    <citation type="submission" date="2016-10" db="EMBL/GenBank/DDBJ databases">
        <authorList>
            <person name="de Groot N.N."/>
        </authorList>
    </citation>
    <scope>NUCLEOTIDE SEQUENCE [LARGE SCALE GENOMIC DNA]</scope>
    <source>
        <strain evidence="17 18">IBRC-M 10445</strain>
    </source>
</reference>
<evidence type="ECO:0000256" key="5">
    <source>
        <dbReference type="ARBA" id="ARBA00022679"/>
    </source>
</evidence>